<keyword evidence="1" id="KW-0472">Membrane</keyword>
<evidence type="ECO:0000256" key="1">
    <source>
        <dbReference type="SAM" id="Phobius"/>
    </source>
</evidence>
<feature type="transmembrane region" description="Helical" evidence="1">
    <location>
        <begin position="265"/>
        <end position="284"/>
    </location>
</feature>
<dbReference type="AlphaFoldDB" id="B8DQT6"/>
<evidence type="ECO:0000313" key="2">
    <source>
        <dbReference type="EMBL" id="ACL09205.1"/>
    </source>
</evidence>
<dbReference type="Gene3D" id="3.30.450.20">
    <property type="entry name" value="PAS domain"/>
    <property type="match status" value="1"/>
</dbReference>
<gene>
    <name evidence="2" type="ordered locus">DvMF_2262</name>
</gene>
<dbReference type="HOGENOM" id="CLU_952268_0_0_7"/>
<dbReference type="eggNOG" id="COG4564">
    <property type="taxonomic scope" value="Bacteria"/>
</dbReference>
<proteinExistence type="predicted"/>
<dbReference type="OrthoDB" id="5458026at2"/>
<dbReference type="KEGG" id="dvm:DvMF_2262"/>
<dbReference type="STRING" id="883.DvMF_2262"/>
<keyword evidence="1" id="KW-1133">Transmembrane helix</keyword>
<accession>B8DQT6</accession>
<name>B8DQT6_NITV9</name>
<reference evidence="2" key="1">
    <citation type="submission" date="2008-10" db="EMBL/GenBank/DDBJ databases">
        <title>Complete sequence of Desulfovibrio vulgaris str. 'Miyazaki F'.</title>
        <authorList>
            <person name="Lucas S."/>
            <person name="Copeland A."/>
            <person name="Lapidus A."/>
            <person name="Glavina del Rio T."/>
            <person name="Dalin E."/>
            <person name="Tice H."/>
            <person name="Bruce D."/>
            <person name="Goodwin L."/>
            <person name="Pitluck S."/>
            <person name="Sims D."/>
            <person name="Brettin T."/>
            <person name="Detter J.C."/>
            <person name="Han C."/>
            <person name="Larimer F."/>
            <person name="Land M."/>
            <person name="Hauser L."/>
            <person name="Kyrpides N."/>
            <person name="Mikhailova N."/>
            <person name="Hazen T.C."/>
            <person name="Richardson P."/>
        </authorList>
    </citation>
    <scope>NUCLEOTIDE SEQUENCE</scope>
    <source>
        <strain evidence="2">Miyazaki F</strain>
    </source>
</reference>
<organism evidence="2">
    <name type="scientific">Nitratidesulfovibrio vulgaris (strain DSM 19637 / Miyazaki F)</name>
    <name type="common">Desulfovibrio vulgaris</name>
    <dbReference type="NCBI Taxonomy" id="883"/>
    <lineage>
        <taxon>Bacteria</taxon>
        <taxon>Pseudomonadati</taxon>
        <taxon>Thermodesulfobacteriota</taxon>
        <taxon>Desulfovibrionia</taxon>
        <taxon>Desulfovibrionales</taxon>
        <taxon>Desulfovibrionaceae</taxon>
        <taxon>Nitratidesulfovibrio</taxon>
    </lineage>
</organism>
<evidence type="ECO:0008006" key="3">
    <source>
        <dbReference type="Google" id="ProtNLM"/>
    </source>
</evidence>
<sequence>MPQQSPSPTPSFPPPFPEQLLEVAHRLATRAGAMFLAACGALGRFLARHVSGRAFFRALLPAAAGLFLAQCTMAPLSAVTAAREQTLLTEARDSRLAATVTALAQALGELAATQPDENARRELLVRAVDPVRTSAAHWDYVFLSRGTVNVHTPTLPDAGGVDFGGATDVHGMRFVQRMMDTARSGGGFTEWTADLGEGRSEARRAYTLAVPGTDYWLGAWAPAAVGSKKPATGVAGQAEQAGQAGQAEQAELIGAPTPRALEFHALRLGWLAALGVALLVGVLARRREAAQR</sequence>
<protein>
    <recommendedName>
        <fullName evidence="3">Single Cache domain-containing protein</fullName>
    </recommendedName>
</protein>
<keyword evidence="1" id="KW-0812">Transmembrane</keyword>
<dbReference type="EMBL" id="CP001197">
    <property type="protein sequence ID" value="ACL09205.1"/>
    <property type="molecule type" value="Genomic_DNA"/>
</dbReference>